<proteinExistence type="predicted"/>
<dbReference type="OrthoDB" id="9782855at2"/>
<name>A0A2S0VLM4_9ALTE</name>
<dbReference type="EMBL" id="CP026604">
    <property type="protein sequence ID" value="AWB65114.1"/>
    <property type="molecule type" value="Genomic_DNA"/>
</dbReference>
<protein>
    <recommendedName>
        <fullName evidence="3">Methyltransferase domain-containing protein</fullName>
    </recommendedName>
</protein>
<dbReference type="Pfam" id="PF10294">
    <property type="entry name" value="Methyltransf_16"/>
    <property type="match status" value="1"/>
</dbReference>
<evidence type="ECO:0008006" key="3">
    <source>
        <dbReference type="Google" id="ProtNLM"/>
    </source>
</evidence>
<reference evidence="1 2" key="1">
    <citation type="submission" date="2018-01" db="EMBL/GenBank/DDBJ databases">
        <title>Genome sequence of a Cantenovulum-like bacteria.</title>
        <authorList>
            <person name="Tan W.R."/>
            <person name="Lau N.-S."/>
            <person name="Go F."/>
            <person name="Amirul A.-A.A."/>
        </authorList>
    </citation>
    <scope>NUCLEOTIDE SEQUENCE [LARGE SCALE GENOMIC DNA]</scope>
    <source>
        <strain evidence="1 2">CCB-QB4</strain>
    </source>
</reference>
<dbReference type="RefSeq" id="WP_108601192.1">
    <property type="nucleotide sequence ID" value="NZ_CP026604.1"/>
</dbReference>
<evidence type="ECO:0000313" key="2">
    <source>
        <dbReference type="Proteomes" id="UP000244441"/>
    </source>
</evidence>
<evidence type="ECO:0000313" key="1">
    <source>
        <dbReference type="EMBL" id="AWB65114.1"/>
    </source>
</evidence>
<dbReference type="SUPFAM" id="SSF53335">
    <property type="entry name" value="S-adenosyl-L-methionine-dependent methyltransferases"/>
    <property type="match status" value="1"/>
</dbReference>
<dbReference type="AlphaFoldDB" id="A0A2S0VLM4"/>
<dbReference type="KEGG" id="cate:C2869_01055"/>
<keyword evidence="2" id="KW-1185">Reference proteome</keyword>
<dbReference type="Proteomes" id="UP000244441">
    <property type="component" value="Chromosome"/>
</dbReference>
<dbReference type="InterPro" id="IPR019410">
    <property type="entry name" value="Methyltransf_16"/>
</dbReference>
<dbReference type="Gene3D" id="3.40.50.150">
    <property type="entry name" value="Vaccinia Virus protein VP39"/>
    <property type="match status" value="1"/>
</dbReference>
<sequence>MNHTQQLAPTSMKTSDPSFSFKGIKFVKPNHHRVQNIKINNDSPRYLANKVWISSFLMMDYLSSLSLPKGQKIQEIGCGWGAISTYVGKQFNVKVCASDVDKNAQPYQALLNEVNGVNIGFSQASFADMARQANHNLDMLLGADICYNPNTQRELIDLISAFMNKPNRQVILADIGRTPFMRLYKTLESRLTANLTLIQKSLSLPTQIDGYVLHIIS</sequence>
<gene>
    <name evidence="1" type="ORF">C2869_01055</name>
</gene>
<dbReference type="InterPro" id="IPR029063">
    <property type="entry name" value="SAM-dependent_MTases_sf"/>
</dbReference>
<accession>A0A2S0VLM4</accession>
<organism evidence="1 2">
    <name type="scientific">Saccharobesus litoralis</name>
    <dbReference type="NCBI Taxonomy" id="2172099"/>
    <lineage>
        <taxon>Bacteria</taxon>
        <taxon>Pseudomonadati</taxon>
        <taxon>Pseudomonadota</taxon>
        <taxon>Gammaproteobacteria</taxon>
        <taxon>Alteromonadales</taxon>
        <taxon>Alteromonadaceae</taxon>
        <taxon>Saccharobesus</taxon>
    </lineage>
</organism>